<dbReference type="EMBL" id="JAGTJQ010000003">
    <property type="protein sequence ID" value="KAH7035852.1"/>
    <property type="molecule type" value="Genomic_DNA"/>
</dbReference>
<feature type="domain" description="Heterokaryon incompatibility" evidence="1">
    <location>
        <begin position="230"/>
        <end position="386"/>
    </location>
</feature>
<organism evidence="2 3">
    <name type="scientific">Microdochium trichocladiopsis</name>
    <dbReference type="NCBI Taxonomy" id="1682393"/>
    <lineage>
        <taxon>Eukaryota</taxon>
        <taxon>Fungi</taxon>
        <taxon>Dikarya</taxon>
        <taxon>Ascomycota</taxon>
        <taxon>Pezizomycotina</taxon>
        <taxon>Sordariomycetes</taxon>
        <taxon>Xylariomycetidae</taxon>
        <taxon>Xylariales</taxon>
        <taxon>Microdochiaceae</taxon>
        <taxon>Microdochium</taxon>
    </lineage>
</organism>
<proteinExistence type="predicted"/>
<reference evidence="2" key="1">
    <citation type="journal article" date="2021" name="Nat. Commun.">
        <title>Genetic determinants of endophytism in the Arabidopsis root mycobiome.</title>
        <authorList>
            <person name="Mesny F."/>
            <person name="Miyauchi S."/>
            <person name="Thiergart T."/>
            <person name="Pickel B."/>
            <person name="Atanasova L."/>
            <person name="Karlsson M."/>
            <person name="Huettel B."/>
            <person name="Barry K.W."/>
            <person name="Haridas S."/>
            <person name="Chen C."/>
            <person name="Bauer D."/>
            <person name="Andreopoulos W."/>
            <person name="Pangilinan J."/>
            <person name="LaButti K."/>
            <person name="Riley R."/>
            <person name="Lipzen A."/>
            <person name="Clum A."/>
            <person name="Drula E."/>
            <person name="Henrissat B."/>
            <person name="Kohler A."/>
            <person name="Grigoriev I.V."/>
            <person name="Martin F.M."/>
            <person name="Hacquard S."/>
        </authorList>
    </citation>
    <scope>NUCLEOTIDE SEQUENCE</scope>
    <source>
        <strain evidence="2">MPI-CAGE-CH-0230</strain>
    </source>
</reference>
<dbReference type="AlphaFoldDB" id="A0A9P9BTV0"/>
<dbReference type="GeneID" id="70191365"/>
<evidence type="ECO:0000259" key="1">
    <source>
        <dbReference type="Pfam" id="PF06985"/>
    </source>
</evidence>
<keyword evidence="3" id="KW-1185">Reference proteome</keyword>
<evidence type="ECO:0000313" key="3">
    <source>
        <dbReference type="Proteomes" id="UP000756346"/>
    </source>
</evidence>
<dbReference type="InterPro" id="IPR010730">
    <property type="entry name" value="HET"/>
</dbReference>
<evidence type="ECO:0000313" key="2">
    <source>
        <dbReference type="EMBL" id="KAH7035852.1"/>
    </source>
</evidence>
<sequence>MSPNLIIPFRIRGYNLRQENLIPKYIMLCSVCIDVLEHRKGSSALAACEICYPIWCQIDDTTRSRLREVDVQRTSQHKSTSRGPDDLLNPLEALDSHVSDCWILNVIKNTDKQSMDSDLLISVSFKAACVEEIPALKPVHGSYWIARGPGREKVKMTSFSSYSTDSEESWNRATTWIRRCKSSHSACNVETNAGPWFPTRLLDLAHPNAPLDTCRVVVTADLDLDQSERYMTLSHCWGTAKFLQLNKSSLADLGQGVNLDRLPKTFHEAIQVTRKLGVRFLWIDSLCIMQDRDDQSDWLLEAAQMHKVYSHSFCNISAARAVDSSDGLFSRRDPRLSHNSDVRICVEGLGVSAESDYVHGTIVDSNFWRCGVSKCPLNTRGWVLQERLLSPRVLHFARDQLFWECREQSAAECYPDSLPPPIRDDVLANFKGLDPAWRSNSSQTYGHASDDLAFYQRIWNSIVETYSATRLTFESDKLIALSGVARYFASLMDDVYVVGMWRKGLAAGLLWYIAEREQTYGTPPRRPEASVDGIVSYHRSGGTNLLFKVLNFHLDYVSADTTGPVTGGFLDLEGEIRPLEITANNNFGYQQLFLVVDGVTVKDPDSHRYASPVVHLDVGQQKFDVENSRKALHYMPAERQTSMNDYVSFLLLLAVDTSMTTFGRIGLAVTSNAVEIAMLSKAALYQAPEIQVADEGETELRTIRIV</sequence>
<name>A0A9P9BTV0_9PEZI</name>
<gene>
    <name evidence="2" type="ORF">B0I36DRAFT_406570</name>
</gene>
<comment type="caution">
    <text evidence="2">The sequence shown here is derived from an EMBL/GenBank/DDBJ whole genome shotgun (WGS) entry which is preliminary data.</text>
</comment>
<dbReference type="Pfam" id="PF06985">
    <property type="entry name" value="HET"/>
    <property type="match status" value="1"/>
</dbReference>
<accession>A0A9P9BTV0</accession>
<dbReference type="PANTHER" id="PTHR33112">
    <property type="entry name" value="DOMAIN PROTEIN, PUTATIVE-RELATED"/>
    <property type="match status" value="1"/>
</dbReference>
<dbReference type="Proteomes" id="UP000756346">
    <property type="component" value="Unassembled WGS sequence"/>
</dbReference>
<dbReference type="PANTHER" id="PTHR33112:SF11">
    <property type="entry name" value="HETEROKARYON INCOMPATIBILITY DOMAIN-CONTAINING PROTEIN"/>
    <property type="match status" value="1"/>
</dbReference>
<dbReference type="RefSeq" id="XP_046015945.1">
    <property type="nucleotide sequence ID" value="XM_046161819.1"/>
</dbReference>
<protein>
    <submittedName>
        <fullName evidence="2">Heterokaryon incompatibility protein</fullName>
    </submittedName>
</protein>
<dbReference type="OrthoDB" id="5362512at2759"/>